<dbReference type="EMBL" id="AZBU02000004">
    <property type="protein sequence ID" value="TKR80638.1"/>
    <property type="molecule type" value="Genomic_DNA"/>
</dbReference>
<evidence type="ECO:0000313" key="4">
    <source>
        <dbReference type="Proteomes" id="UP000298663"/>
    </source>
</evidence>
<keyword evidence="1" id="KW-0479">Metal-binding</keyword>
<comment type="caution">
    <text evidence="3">The sequence shown here is derived from an EMBL/GenBank/DDBJ whole genome shotgun (WGS) entry which is preliminary data.</text>
</comment>
<name>A0A4U5NCT6_STECR</name>
<organism evidence="3 4">
    <name type="scientific">Steinernema carpocapsae</name>
    <name type="common">Entomopathogenic nematode</name>
    <dbReference type="NCBI Taxonomy" id="34508"/>
    <lineage>
        <taxon>Eukaryota</taxon>
        <taxon>Metazoa</taxon>
        <taxon>Ecdysozoa</taxon>
        <taxon>Nematoda</taxon>
        <taxon>Chromadorea</taxon>
        <taxon>Rhabditida</taxon>
        <taxon>Tylenchina</taxon>
        <taxon>Panagrolaimomorpha</taxon>
        <taxon>Strongyloidoidea</taxon>
        <taxon>Steinernematidae</taxon>
        <taxon>Steinernema</taxon>
    </lineage>
</organism>
<keyword evidence="4" id="KW-1185">Reference proteome</keyword>
<evidence type="ECO:0000259" key="2">
    <source>
        <dbReference type="PROSITE" id="PS50966"/>
    </source>
</evidence>
<feature type="domain" description="SWIM-type" evidence="2">
    <location>
        <begin position="59"/>
        <end position="92"/>
    </location>
</feature>
<proteinExistence type="predicted"/>
<reference evidence="3 4" key="2">
    <citation type="journal article" date="2019" name="G3 (Bethesda)">
        <title>Hybrid Assembly of the Genome of the Entomopathogenic Nematode Steinernema carpocapsae Identifies the X-Chromosome.</title>
        <authorList>
            <person name="Serra L."/>
            <person name="Macchietto M."/>
            <person name="Macias-Munoz A."/>
            <person name="McGill C.J."/>
            <person name="Rodriguez I.M."/>
            <person name="Rodriguez B."/>
            <person name="Murad R."/>
            <person name="Mortazavi A."/>
        </authorList>
    </citation>
    <scope>NUCLEOTIDE SEQUENCE [LARGE SCALE GENOMIC DNA]</scope>
    <source>
        <strain evidence="3 4">ALL</strain>
    </source>
</reference>
<evidence type="ECO:0000256" key="1">
    <source>
        <dbReference type="PROSITE-ProRule" id="PRU00325"/>
    </source>
</evidence>
<keyword evidence="1" id="KW-0863">Zinc-finger</keyword>
<protein>
    <recommendedName>
        <fullName evidence="2">SWIM-type domain-containing protein</fullName>
    </recommendedName>
</protein>
<reference evidence="3 4" key="1">
    <citation type="journal article" date="2015" name="Genome Biol.">
        <title>Comparative genomics of Steinernema reveals deeply conserved gene regulatory networks.</title>
        <authorList>
            <person name="Dillman A.R."/>
            <person name="Macchietto M."/>
            <person name="Porter C.F."/>
            <person name="Rogers A."/>
            <person name="Williams B."/>
            <person name="Antoshechkin I."/>
            <person name="Lee M.M."/>
            <person name="Goodwin Z."/>
            <person name="Lu X."/>
            <person name="Lewis E.E."/>
            <person name="Goodrich-Blair H."/>
            <person name="Stock S.P."/>
            <person name="Adams B.J."/>
            <person name="Sternberg P.W."/>
            <person name="Mortazavi A."/>
        </authorList>
    </citation>
    <scope>NUCLEOTIDE SEQUENCE [LARGE SCALE GENOMIC DNA]</scope>
    <source>
        <strain evidence="3 4">ALL</strain>
    </source>
</reference>
<dbReference type="PROSITE" id="PS50966">
    <property type="entry name" value="ZF_SWIM"/>
    <property type="match status" value="1"/>
</dbReference>
<accession>A0A4U5NCT6</accession>
<keyword evidence="1" id="KW-0862">Zinc</keyword>
<dbReference type="InterPro" id="IPR007527">
    <property type="entry name" value="Znf_SWIM"/>
</dbReference>
<dbReference type="GO" id="GO:0008270">
    <property type="term" value="F:zinc ion binding"/>
    <property type="evidence" value="ECO:0007669"/>
    <property type="project" value="UniProtKB-KW"/>
</dbReference>
<evidence type="ECO:0000313" key="3">
    <source>
        <dbReference type="EMBL" id="TKR80638.1"/>
    </source>
</evidence>
<dbReference type="AlphaFoldDB" id="A0A4U5NCT6"/>
<gene>
    <name evidence="3" type="ORF">L596_014682</name>
</gene>
<dbReference type="Proteomes" id="UP000298663">
    <property type="component" value="Unassembled WGS sequence"/>
</dbReference>
<sequence length="98" mass="10913">MFIQTGNVCKSHNRRPRLLPVCPSAAPQTDGIPLVHSSLFQATRAVGQKNPQVPPAKTFPVLRSDQRRRSMRECTCVFKDCSHAIKVIFRGEQINAAV</sequence>